<feature type="domain" description="CLEC16A/TT9 C-terminal" evidence="2">
    <location>
        <begin position="46"/>
        <end position="205"/>
    </location>
</feature>
<name>A0A0R3SDE1_HYMDI</name>
<dbReference type="GO" id="GO:0005794">
    <property type="term" value="C:Golgi apparatus"/>
    <property type="evidence" value="ECO:0007669"/>
    <property type="project" value="TreeGrafter"/>
</dbReference>
<evidence type="ECO:0000313" key="4">
    <source>
        <dbReference type="Proteomes" id="UP000274504"/>
    </source>
</evidence>
<dbReference type="PANTHER" id="PTHR21481">
    <property type="entry name" value="PROTEIN CLEC16A"/>
    <property type="match status" value="1"/>
</dbReference>
<dbReference type="AlphaFoldDB" id="A0A0R3SDE1"/>
<dbReference type="InterPro" id="IPR039272">
    <property type="entry name" value="CLEC16A/TT9"/>
</dbReference>
<dbReference type="GO" id="GO:0005770">
    <property type="term" value="C:late endosome"/>
    <property type="evidence" value="ECO:0007669"/>
    <property type="project" value="TreeGrafter"/>
</dbReference>
<dbReference type="GO" id="GO:0016197">
    <property type="term" value="P:endosomal transport"/>
    <property type="evidence" value="ECO:0007669"/>
    <property type="project" value="TreeGrafter"/>
</dbReference>
<dbReference type="PANTHER" id="PTHR21481:SF0">
    <property type="entry name" value="PROTEIN CLEC16A"/>
    <property type="match status" value="1"/>
</dbReference>
<sequence length="597" mass="65571">MLFATLNVPNSLVYLELTSQIAMPPSGMSPLTPRLQRVNSSTPLTTTDASSSQGTGGGFTLTGRPFLRAVFRSLEVGPGTDYDTFFALSLLIAIKRNGGLDEGTLALAQLHTPSQESPCNSMLITKLLDIISDAVKMASRVRVATLNLVLFLLVLVTRDASRKCQLTENQLQHLEAAFLESRNILCDLYLTEPDFGDIFEFELCRYRAQKLDPSKLLENTAFLFSHVEDALKLFSNHSEETLSSPSANSASTSENSHAPSSSISQNIPPYTALPFNQLESIQRMIAVYLCLKGYLCSYIFLNGEVKTISSSITEPMNEVTSPGLERVPSLASFGNIPPRDKVIMAINDPIDTNEHQIFSCEVVHRSGRTEKRYLIISDIQIILLEPSPRRIGWGVVTFAGFLQDSELQSDPTDGRVLSVVVYKPGDRACITVRRLMTEAGVTSSDLLPNVFHRFDTKLRFFNSLQCSTIHTLVTQHLERIRAAKQEKLRLLLNVIDKPRLSTQALMNDDVSRLRISSLPSATIQPLKTIESAPATLLQKAGLAQTPLSINLASSANPSTSSGKKVDDGQEIPMVELPKRTNNNNGTASKTPNDSVSE</sequence>
<evidence type="ECO:0000259" key="2">
    <source>
        <dbReference type="Pfam" id="PF19439"/>
    </source>
</evidence>
<feature type="compositionally biased region" description="Polar residues" evidence="1">
    <location>
        <begin position="579"/>
        <end position="597"/>
    </location>
</feature>
<evidence type="ECO:0000313" key="3">
    <source>
        <dbReference type="EMBL" id="VDL21133.1"/>
    </source>
</evidence>
<reference evidence="5" key="1">
    <citation type="submission" date="2017-02" db="UniProtKB">
        <authorList>
            <consortium name="WormBaseParasite"/>
        </authorList>
    </citation>
    <scope>IDENTIFICATION</scope>
</reference>
<feature type="region of interest" description="Disordered" evidence="1">
    <location>
        <begin position="243"/>
        <end position="264"/>
    </location>
</feature>
<dbReference type="WBParaSite" id="HDID_0000269701-mRNA-1">
    <property type="protein sequence ID" value="HDID_0000269701-mRNA-1"/>
    <property type="gene ID" value="HDID_0000269701"/>
</dbReference>
<dbReference type="Proteomes" id="UP000274504">
    <property type="component" value="Unassembled WGS sequence"/>
</dbReference>
<feature type="compositionally biased region" description="Polar residues" evidence="1">
    <location>
        <begin position="37"/>
        <end position="53"/>
    </location>
</feature>
<dbReference type="EMBL" id="UYSG01000702">
    <property type="protein sequence ID" value="VDL21133.1"/>
    <property type="molecule type" value="Genomic_DNA"/>
</dbReference>
<dbReference type="GO" id="GO:0007034">
    <property type="term" value="P:vacuolar transport"/>
    <property type="evidence" value="ECO:0007669"/>
    <property type="project" value="TreeGrafter"/>
</dbReference>
<proteinExistence type="predicted"/>
<reference evidence="3 4" key="2">
    <citation type="submission" date="2018-11" db="EMBL/GenBank/DDBJ databases">
        <authorList>
            <consortium name="Pathogen Informatics"/>
        </authorList>
    </citation>
    <scope>NUCLEOTIDE SEQUENCE [LARGE SCALE GENOMIC DNA]</scope>
</reference>
<dbReference type="Pfam" id="PF19439">
    <property type="entry name" value="CLEC16A_C"/>
    <property type="match status" value="2"/>
</dbReference>
<feature type="region of interest" description="Disordered" evidence="1">
    <location>
        <begin position="26"/>
        <end position="57"/>
    </location>
</feature>
<evidence type="ECO:0000256" key="1">
    <source>
        <dbReference type="SAM" id="MobiDB-lite"/>
    </source>
</evidence>
<accession>A0A0R3SDE1</accession>
<feature type="compositionally biased region" description="Low complexity" evidence="1">
    <location>
        <begin position="243"/>
        <end position="256"/>
    </location>
</feature>
<protein>
    <submittedName>
        <fullName evidence="5">ELMO domain-containing protein</fullName>
    </submittedName>
</protein>
<dbReference type="InterPro" id="IPR045820">
    <property type="entry name" value="CLEC16A/TT9_C"/>
</dbReference>
<gene>
    <name evidence="3" type="ORF">HDID_LOCUS2695</name>
</gene>
<feature type="domain" description="CLEC16A/TT9 C-terminal" evidence="2">
    <location>
        <begin position="341"/>
        <end position="425"/>
    </location>
</feature>
<organism evidence="5">
    <name type="scientific">Hymenolepis diminuta</name>
    <name type="common">Rat tapeworm</name>
    <dbReference type="NCBI Taxonomy" id="6216"/>
    <lineage>
        <taxon>Eukaryota</taxon>
        <taxon>Metazoa</taxon>
        <taxon>Spiralia</taxon>
        <taxon>Lophotrochozoa</taxon>
        <taxon>Platyhelminthes</taxon>
        <taxon>Cestoda</taxon>
        <taxon>Eucestoda</taxon>
        <taxon>Cyclophyllidea</taxon>
        <taxon>Hymenolepididae</taxon>
        <taxon>Hymenolepis</taxon>
    </lineage>
</organism>
<dbReference type="OrthoDB" id="6285024at2759"/>
<evidence type="ECO:0000313" key="5">
    <source>
        <dbReference type="WBParaSite" id="HDID_0000269701-mRNA-1"/>
    </source>
</evidence>
<feature type="compositionally biased region" description="Polar residues" evidence="1">
    <location>
        <begin position="551"/>
        <end position="562"/>
    </location>
</feature>
<dbReference type="GO" id="GO:1901096">
    <property type="term" value="P:regulation of autophagosome maturation"/>
    <property type="evidence" value="ECO:0007669"/>
    <property type="project" value="TreeGrafter"/>
</dbReference>
<feature type="region of interest" description="Disordered" evidence="1">
    <location>
        <begin position="551"/>
        <end position="597"/>
    </location>
</feature>